<dbReference type="AlphaFoldDB" id="A0A3E0WRS1"/>
<proteinExistence type="predicted"/>
<gene>
    <name evidence="1" type="ORF">CAL65_12095</name>
</gene>
<dbReference type="EMBL" id="NFZW01000011">
    <property type="protein sequence ID" value="RFA35670.1"/>
    <property type="molecule type" value="Genomic_DNA"/>
</dbReference>
<dbReference type="Proteomes" id="UP000256763">
    <property type="component" value="Unassembled WGS sequence"/>
</dbReference>
<keyword evidence="2" id="KW-1185">Reference proteome</keyword>
<organism evidence="1 2">
    <name type="scientific">Alkalilimnicola ehrlichii</name>
    <dbReference type="NCBI Taxonomy" id="351052"/>
    <lineage>
        <taxon>Bacteria</taxon>
        <taxon>Pseudomonadati</taxon>
        <taxon>Pseudomonadota</taxon>
        <taxon>Gammaproteobacteria</taxon>
        <taxon>Chromatiales</taxon>
        <taxon>Ectothiorhodospiraceae</taxon>
        <taxon>Alkalilimnicola</taxon>
    </lineage>
</organism>
<dbReference type="RefSeq" id="WP_116302433.1">
    <property type="nucleotide sequence ID" value="NZ_NFZV01000011.1"/>
</dbReference>
<evidence type="ECO:0000313" key="1">
    <source>
        <dbReference type="EMBL" id="RFA35670.1"/>
    </source>
</evidence>
<accession>A0A3E0WRS1</accession>
<name>A0A3E0WRS1_9GAMM</name>
<sequence>MARNTLQVDEEELATSLEQLSNVFRELDEEEPISILAVEEQGEFAIAVTRFRYTESPDGMPELRPIVMVQDDGAWRVDWELMGMEPVQALAMSPLAHQLEPLYDWYNAEQEQLELEIVAGTNEPEPSG</sequence>
<comment type="caution">
    <text evidence="1">The sequence shown here is derived from an EMBL/GenBank/DDBJ whole genome shotgun (WGS) entry which is preliminary data.</text>
</comment>
<evidence type="ECO:0000313" key="2">
    <source>
        <dbReference type="Proteomes" id="UP000256763"/>
    </source>
</evidence>
<reference evidence="2" key="1">
    <citation type="submission" date="2017-05" db="EMBL/GenBank/DDBJ databases">
        <authorList>
            <person name="Sharma S."/>
            <person name="Sidhu C."/>
            <person name="Pinnaka A.K."/>
        </authorList>
    </citation>
    <scope>NUCLEOTIDE SEQUENCE [LARGE SCALE GENOMIC DNA]</scope>
    <source>
        <strain evidence="2">AK93</strain>
    </source>
</reference>
<protein>
    <submittedName>
        <fullName evidence="1">Uncharacterized protein</fullName>
    </submittedName>
</protein>